<evidence type="ECO:0000313" key="1">
    <source>
        <dbReference type="EMBL" id="CAK15942.1"/>
    </source>
</evidence>
<dbReference type="HOGENOM" id="CLU_2668259_0_0_6"/>
<dbReference type="AlphaFoldDB" id="Q1I8T6"/>
<gene>
    <name evidence="1" type="ordered locus">PSEEN3179</name>
</gene>
<organism evidence="1 2">
    <name type="scientific">Pseudomonas entomophila (strain L48)</name>
    <dbReference type="NCBI Taxonomy" id="384676"/>
    <lineage>
        <taxon>Bacteria</taxon>
        <taxon>Pseudomonadati</taxon>
        <taxon>Pseudomonadota</taxon>
        <taxon>Gammaproteobacteria</taxon>
        <taxon>Pseudomonadales</taxon>
        <taxon>Pseudomonadaceae</taxon>
        <taxon>Pseudomonas</taxon>
    </lineage>
</organism>
<proteinExistence type="predicted"/>
<accession>Q1I8T6</accession>
<protein>
    <submittedName>
        <fullName evidence="1">Uncharacterized protein</fullName>
    </submittedName>
</protein>
<dbReference type="KEGG" id="pen:PSEEN3179"/>
<dbReference type="Proteomes" id="UP000000658">
    <property type="component" value="Chromosome"/>
</dbReference>
<evidence type="ECO:0000313" key="2">
    <source>
        <dbReference type="Proteomes" id="UP000000658"/>
    </source>
</evidence>
<sequence length="75" mass="8347">MRLERFRVWAWRSPVCVCTVPEDLSELGNQAKLAKIPGTQPMKPALSPVRRGSQQLIAKPALMERLIPIDLAGPL</sequence>
<dbReference type="EMBL" id="CT573326">
    <property type="protein sequence ID" value="CAK15942.1"/>
    <property type="molecule type" value="Genomic_DNA"/>
</dbReference>
<reference evidence="1 2" key="1">
    <citation type="journal article" date="2006" name="Nat. Biotechnol.">
        <title>Complete genome sequence of the entomopathogenic and metabolically versatile soil bacterium Pseudomonas entomophila.</title>
        <authorList>
            <person name="Vodovar N."/>
            <person name="Vallenet D."/>
            <person name="Cruveiller S."/>
            <person name="Rouy Z."/>
            <person name="Barbe V."/>
            <person name="Acosta C."/>
            <person name="Cattolico L."/>
            <person name="Jubin C."/>
            <person name="Lajus A."/>
            <person name="Segurens B."/>
            <person name="Vacherie B."/>
            <person name="Wincker P."/>
            <person name="Weissenbach J."/>
            <person name="Lemaitre B."/>
            <person name="Medigue C."/>
            <person name="Boccard F."/>
        </authorList>
    </citation>
    <scope>NUCLEOTIDE SEQUENCE [LARGE SCALE GENOMIC DNA]</scope>
    <source>
        <strain evidence="1 2">L48</strain>
    </source>
</reference>
<name>Q1I8T6_PSEE4</name>